<keyword evidence="12" id="KW-0594">Phospholipid biosynthesis</keyword>
<keyword evidence="7 12" id="KW-0256">Endoplasmic reticulum</keyword>
<keyword evidence="9 12" id="KW-0443">Lipid metabolism</keyword>
<feature type="transmembrane region" description="Helical" evidence="12">
    <location>
        <begin position="111"/>
        <end position="131"/>
    </location>
</feature>
<keyword evidence="5 12" id="KW-0808">Transferase</keyword>
<feature type="non-terminal residue" evidence="14">
    <location>
        <position position="448"/>
    </location>
</feature>
<keyword evidence="15" id="KW-1185">Reference proteome</keyword>
<dbReference type="STRING" id="418985.A0A1V9XKG2"/>
<gene>
    <name evidence="14" type="ORF">BIW11_03502</name>
</gene>
<keyword evidence="8 12" id="KW-1133">Transmembrane helix</keyword>
<evidence type="ECO:0000256" key="4">
    <source>
        <dbReference type="ARBA" id="ARBA00008671"/>
    </source>
</evidence>
<evidence type="ECO:0000256" key="2">
    <source>
        <dbReference type="ARBA" id="ARBA00004916"/>
    </source>
</evidence>
<evidence type="ECO:0000256" key="13">
    <source>
        <dbReference type="SAM" id="MobiDB-lite"/>
    </source>
</evidence>
<feature type="transmembrane region" description="Helical" evidence="12">
    <location>
        <begin position="198"/>
        <end position="218"/>
    </location>
</feature>
<dbReference type="AlphaFoldDB" id="A0A1V9XKG2"/>
<evidence type="ECO:0000256" key="6">
    <source>
        <dbReference type="ARBA" id="ARBA00022692"/>
    </source>
</evidence>
<evidence type="ECO:0000256" key="8">
    <source>
        <dbReference type="ARBA" id="ARBA00022989"/>
    </source>
</evidence>
<keyword evidence="11 12" id="KW-1208">Phospholipid metabolism</keyword>
<comment type="similarity">
    <text evidence="4 12">Belongs to the phosphatidyl serine synthase family.</text>
</comment>
<comment type="caution">
    <text evidence="14">The sequence shown here is derived from an EMBL/GenBank/DDBJ whole genome shotgun (WGS) entry which is preliminary data.</text>
</comment>
<evidence type="ECO:0000256" key="5">
    <source>
        <dbReference type="ARBA" id="ARBA00022679"/>
    </source>
</evidence>
<evidence type="ECO:0000313" key="15">
    <source>
        <dbReference type="Proteomes" id="UP000192247"/>
    </source>
</evidence>
<feature type="transmembrane region" description="Helical" evidence="12">
    <location>
        <begin position="52"/>
        <end position="69"/>
    </location>
</feature>
<feature type="transmembrane region" description="Helical" evidence="12">
    <location>
        <begin position="81"/>
        <end position="99"/>
    </location>
</feature>
<dbReference type="OrthoDB" id="10265393at2759"/>
<sequence length="448" mass="52431">MAAFRPYPGRSPSADSLQCGPSCRRQTRFDAFDEINDRQVDDVCLTFFYKPHTITSLLVFIVFLIYFAFTRDDNRLEDNIWDGLLCVFFFFMIISVLAFPNGPFTRPHPALWRMVFGISVLYLMFLITALFQSFETLRKIQYWFFPELRDFHIDSEKQYGVDCWDITLERIWMNCDVFAVGHFIGWTMKAVLIRHYGICWTISVTWEITEMAFAHLLPNFVECWWDAFVLDVIICNGLGIWFGMQICRFLEMRTYKWECIKDIDSISGKLRRAVLQFTPQSVTKVSWLDPASGYVRILAVTELVIFWQITELNTFFLKHIFEVPPDHPLSLARLALVSIIVAPTVRQFYSYVTNTRVKRVGTQCWVFGAIMMTEALVCIKFGLQLFKLTQVRNIIIWLVIQFGLSCICVYMCIWWQTRCQQAHKLRKGSTRWPGNDGDGPDLLDPMTL</sequence>
<dbReference type="InParanoid" id="A0A1V9XKG2"/>
<reference evidence="14 15" key="1">
    <citation type="journal article" date="2017" name="Gigascience">
        <title>Draft genome of the honey bee ectoparasitic mite, Tropilaelaps mercedesae, is shaped by the parasitic life history.</title>
        <authorList>
            <person name="Dong X."/>
            <person name="Armstrong S.D."/>
            <person name="Xia D."/>
            <person name="Makepeace B.L."/>
            <person name="Darby A.C."/>
            <person name="Kadowaki T."/>
        </authorList>
    </citation>
    <scope>NUCLEOTIDE SEQUENCE [LARGE SCALE GENOMIC DNA]</scope>
    <source>
        <strain evidence="14">Wuxi-XJTLU</strain>
    </source>
</reference>
<organism evidence="14 15">
    <name type="scientific">Tropilaelaps mercedesae</name>
    <dbReference type="NCBI Taxonomy" id="418985"/>
    <lineage>
        <taxon>Eukaryota</taxon>
        <taxon>Metazoa</taxon>
        <taxon>Ecdysozoa</taxon>
        <taxon>Arthropoda</taxon>
        <taxon>Chelicerata</taxon>
        <taxon>Arachnida</taxon>
        <taxon>Acari</taxon>
        <taxon>Parasitiformes</taxon>
        <taxon>Mesostigmata</taxon>
        <taxon>Gamasina</taxon>
        <taxon>Dermanyssoidea</taxon>
        <taxon>Laelapidae</taxon>
        <taxon>Tropilaelaps</taxon>
    </lineage>
</organism>
<evidence type="ECO:0000256" key="1">
    <source>
        <dbReference type="ARBA" id="ARBA00004477"/>
    </source>
</evidence>
<feature type="region of interest" description="Disordered" evidence="13">
    <location>
        <begin position="427"/>
        <end position="448"/>
    </location>
</feature>
<accession>A0A1V9XKG2</accession>
<dbReference type="GO" id="GO:0005789">
    <property type="term" value="C:endoplasmic reticulum membrane"/>
    <property type="evidence" value="ECO:0007669"/>
    <property type="project" value="UniProtKB-SubCell"/>
</dbReference>
<dbReference type="PANTHER" id="PTHR15362">
    <property type="entry name" value="PHOSPHATIDYLINOSITOL SYNTHASE"/>
    <property type="match status" value="1"/>
</dbReference>
<keyword evidence="12" id="KW-0444">Lipid biosynthesis</keyword>
<dbReference type="FunCoup" id="A0A1V9XKG2">
    <property type="interactions" value="562"/>
</dbReference>
<evidence type="ECO:0000256" key="12">
    <source>
        <dbReference type="RuleBase" id="RU368094"/>
    </source>
</evidence>
<protein>
    <recommendedName>
        <fullName evidence="12">Phosphatidylserine synthase</fullName>
        <ecNumber evidence="12">2.7.8.29</ecNumber>
    </recommendedName>
    <alternativeName>
        <fullName evidence="12">Serine-exchange enzyme</fullName>
    </alternativeName>
</protein>
<feature type="transmembrane region" description="Helical" evidence="12">
    <location>
        <begin position="364"/>
        <end position="383"/>
    </location>
</feature>
<dbReference type="Pfam" id="PF03034">
    <property type="entry name" value="PSS"/>
    <property type="match status" value="1"/>
</dbReference>
<feature type="transmembrane region" description="Helical" evidence="12">
    <location>
        <begin position="224"/>
        <end position="244"/>
    </location>
</feature>
<comment type="subcellular location">
    <subcellularLocation>
        <location evidence="1 12">Endoplasmic reticulum membrane</location>
        <topology evidence="1 12">Multi-pass membrane protein</topology>
    </subcellularLocation>
</comment>
<dbReference type="InterPro" id="IPR004277">
    <property type="entry name" value="PSS"/>
</dbReference>
<evidence type="ECO:0000256" key="9">
    <source>
        <dbReference type="ARBA" id="ARBA00023098"/>
    </source>
</evidence>
<keyword evidence="10 12" id="KW-0472">Membrane</keyword>
<evidence type="ECO:0000256" key="7">
    <source>
        <dbReference type="ARBA" id="ARBA00022824"/>
    </source>
</evidence>
<evidence type="ECO:0000256" key="10">
    <source>
        <dbReference type="ARBA" id="ARBA00023136"/>
    </source>
</evidence>
<comment type="function">
    <text evidence="12">Catalyzes a base-exchange reaction in which the polar head group of phosphatidylethanolamine (PE) is replaced by L-serine.</text>
</comment>
<name>A0A1V9XKG2_9ACAR</name>
<evidence type="ECO:0000256" key="11">
    <source>
        <dbReference type="ARBA" id="ARBA00023264"/>
    </source>
</evidence>
<dbReference type="PANTHER" id="PTHR15362:SF15">
    <property type="entry name" value="PHOSPHATIDYLSERINE SYNTHASE 1"/>
    <property type="match status" value="1"/>
</dbReference>
<keyword evidence="6 12" id="KW-0812">Transmembrane</keyword>
<proteinExistence type="inferred from homology"/>
<dbReference type="Proteomes" id="UP000192247">
    <property type="component" value="Unassembled WGS sequence"/>
</dbReference>
<dbReference type="UniPathway" id="UPA00948"/>
<comment type="catalytic activity">
    <reaction evidence="12">
        <text>a 1,2-diacyl-sn-glycero-3-phosphoethanolamine + L-serine = a 1,2-diacyl-sn-glycero-3-phospho-L-serine + ethanolamine</text>
        <dbReference type="Rhea" id="RHEA:27606"/>
        <dbReference type="ChEBI" id="CHEBI:33384"/>
        <dbReference type="ChEBI" id="CHEBI:57262"/>
        <dbReference type="ChEBI" id="CHEBI:57603"/>
        <dbReference type="ChEBI" id="CHEBI:64612"/>
        <dbReference type="EC" id="2.7.8.29"/>
    </reaction>
</comment>
<dbReference type="EC" id="2.7.8.29" evidence="12"/>
<dbReference type="GO" id="GO:0106245">
    <property type="term" value="F:L-serine-phosphatidylethanolamine phosphatidyltransferase activity"/>
    <property type="evidence" value="ECO:0007669"/>
    <property type="project" value="UniProtKB-UniRule"/>
</dbReference>
<evidence type="ECO:0000256" key="3">
    <source>
        <dbReference type="ARBA" id="ARBA00005189"/>
    </source>
</evidence>
<feature type="transmembrane region" description="Helical" evidence="12">
    <location>
        <begin position="395"/>
        <end position="417"/>
    </location>
</feature>
<comment type="pathway">
    <text evidence="2 12">Phospholipid metabolism; phosphatidylserine biosynthesis.</text>
</comment>
<dbReference type="EMBL" id="MNPL01009173">
    <property type="protein sequence ID" value="OQR73848.1"/>
    <property type="molecule type" value="Genomic_DNA"/>
</dbReference>
<evidence type="ECO:0000313" key="14">
    <source>
        <dbReference type="EMBL" id="OQR73848.1"/>
    </source>
</evidence>
<comment type="pathway">
    <text evidence="3">Lipid metabolism.</text>
</comment>
<dbReference type="GO" id="GO:0006659">
    <property type="term" value="P:phosphatidylserine biosynthetic process"/>
    <property type="evidence" value="ECO:0007669"/>
    <property type="project" value="UniProtKB-UniRule"/>
</dbReference>